<evidence type="ECO:0000256" key="1">
    <source>
        <dbReference type="ARBA" id="ARBA00000085"/>
    </source>
</evidence>
<dbReference type="InterPro" id="IPR000014">
    <property type="entry name" value="PAS"/>
</dbReference>
<dbReference type="Gene3D" id="3.30.565.10">
    <property type="entry name" value="Histidine kinase-like ATPase, C-terminal domain"/>
    <property type="match status" value="1"/>
</dbReference>
<evidence type="ECO:0000259" key="8">
    <source>
        <dbReference type="PROSITE" id="PS50113"/>
    </source>
</evidence>
<dbReference type="Pfam" id="PF00072">
    <property type="entry name" value="Response_reg"/>
    <property type="match status" value="2"/>
</dbReference>
<dbReference type="SUPFAM" id="SSF55785">
    <property type="entry name" value="PYP-like sensor domain (PAS domain)"/>
    <property type="match status" value="1"/>
</dbReference>
<feature type="modified residue" description="Phosphohistidine" evidence="4">
    <location>
        <position position="875"/>
    </location>
</feature>
<dbReference type="InterPro" id="IPR001789">
    <property type="entry name" value="Sig_transdc_resp-reg_receiver"/>
</dbReference>
<dbReference type="Pfam" id="PF02518">
    <property type="entry name" value="HATPase_c"/>
    <property type="match status" value="1"/>
</dbReference>
<name>A0ABZ1C2Z6_9BACT</name>
<dbReference type="InterPro" id="IPR003594">
    <property type="entry name" value="HATPase_dom"/>
</dbReference>
<dbReference type="InterPro" id="IPR035965">
    <property type="entry name" value="PAS-like_dom_sf"/>
</dbReference>
<feature type="modified residue" description="4-aspartylphosphate" evidence="5">
    <location>
        <position position="57"/>
    </location>
</feature>
<dbReference type="Pfam" id="PF08447">
    <property type="entry name" value="PAS_3"/>
    <property type="match status" value="1"/>
</dbReference>
<dbReference type="Gene3D" id="3.40.50.2300">
    <property type="match status" value="2"/>
</dbReference>
<keyword evidence="3 5" id="KW-0597">Phosphoprotein</keyword>
<feature type="domain" description="PAC" evidence="8">
    <location>
        <begin position="212"/>
        <end position="263"/>
    </location>
</feature>
<evidence type="ECO:0000256" key="2">
    <source>
        <dbReference type="ARBA" id="ARBA00012438"/>
    </source>
</evidence>
<dbReference type="SUPFAM" id="SSF47226">
    <property type="entry name" value="Histidine-containing phosphotransfer domain, HPT domain"/>
    <property type="match status" value="1"/>
</dbReference>
<comment type="catalytic activity">
    <reaction evidence="1">
        <text>ATP + protein L-histidine = ADP + protein N-phospho-L-histidine.</text>
        <dbReference type="EC" id="2.7.13.3"/>
    </reaction>
</comment>
<evidence type="ECO:0000313" key="11">
    <source>
        <dbReference type="Proteomes" id="UP000738431"/>
    </source>
</evidence>
<evidence type="ECO:0000259" key="6">
    <source>
        <dbReference type="PROSITE" id="PS50109"/>
    </source>
</evidence>
<dbReference type="SMART" id="SM00387">
    <property type="entry name" value="HATPase_c"/>
    <property type="match status" value="1"/>
</dbReference>
<dbReference type="PRINTS" id="PR00344">
    <property type="entry name" value="BCTRLSENSOR"/>
</dbReference>
<dbReference type="InterPro" id="IPR005467">
    <property type="entry name" value="His_kinase_dom"/>
</dbReference>
<feature type="domain" description="Response regulatory" evidence="7">
    <location>
        <begin position="673"/>
        <end position="792"/>
    </location>
</feature>
<sequence length="937" mass="103061">MSMTIRLLMVEDDPMQARWVGDRLAVDGIECLTVVADREGPLRRALDEDVYDLAICDYRLPDYDGLSALRLMRASRPGLPIIVMSSEGTEELVAECFRAGATDFVLKSNPARFAPAVRRALQTARERSEREELMARLGKLGSQVPGVLFQARMRPDGSLGFPFAGERLRDLFDLAPADLRANMGLFLDKLLPEDAEGFVESLRESARLLKPWKHECRWRQGDGAVRWLEGTATPECEPAGGVLWHGFITEITDRKELEANLADMRDRALESSRLKSEFLANMSHEIRTPMNGIIGMTNLLLKGELSDPQREMSEVIRRSGESLLGIINEILDFSKIESGRFKVDREPFGLGRMIEDTCALLDATARQKGIKLTCELEPRVHGEFLGDGARIRQVLTNLVGNAIKFTQEGEVLVSAGVVCTDGDCETVRIEVHDSGVGIPRAAQAKLFQPFTQADGSTTRRFGGTGLGLAISLRLVELMGGVIDFESEEGEGSTFWFEIPLVGGRSRSGRKGDPRLEDLRVLVVAHDGDRRRSLLARLLEVGIRGDEATTAEGAVHRLTAARDGLDDGEFQCVLMLDDLQGVDAVELATLIRADVAYRGVKLGLVGAVDGRATGVAAACFDWRWPEAVSRDALRSCFNEVLEALHPVAEPEREAGEEDVLLTNRRPAAPERKLRLLVVEDNHENQIVARMLLDWLGHSVEVVGDGKQALARLREATFDAVLMDCHMPVLDGFSTTRRIRRGEVEGVSENLPIIALTANALESDRERCLQSGMSDYIAKPIEPEELAAAFARCRLLGEPTAGEGASAAAARTVPAALRMSDWDPQPVRLFETMSTRDGASLAVTMVELFLKETAGRLAEVERCFAARDADELEMVAHKLAGSAANIGAFVMRDALREIENLAADHGWEQVPNEIARARDSWLRLEPLLADYVVTRTSAA</sequence>
<dbReference type="InterPro" id="IPR013655">
    <property type="entry name" value="PAS_fold_3"/>
</dbReference>
<dbReference type="InterPro" id="IPR036890">
    <property type="entry name" value="HATPase_C_sf"/>
</dbReference>
<dbReference type="Proteomes" id="UP000738431">
    <property type="component" value="Chromosome"/>
</dbReference>
<dbReference type="CDD" id="cd00130">
    <property type="entry name" value="PAS"/>
    <property type="match status" value="1"/>
</dbReference>
<feature type="domain" description="HPt" evidence="9">
    <location>
        <begin position="836"/>
        <end position="937"/>
    </location>
</feature>
<reference evidence="10 11" key="1">
    <citation type="submission" date="2023-12" db="EMBL/GenBank/DDBJ databases">
        <title>Description of an unclassified Opitutus bacterium of Verrucomicrobiota.</title>
        <authorList>
            <person name="Zhang D.-F."/>
        </authorList>
    </citation>
    <scope>NUCLEOTIDE SEQUENCE [LARGE SCALE GENOMIC DNA]</scope>
    <source>
        <strain evidence="10 11">WL0086</strain>
    </source>
</reference>
<dbReference type="Pfam" id="PF00512">
    <property type="entry name" value="HisKA"/>
    <property type="match status" value="1"/>
</dbReference>
<feature type="domain" description="Response regulatory" evidence="7">
    <location>
        <begin position="6"/>
        <end position="122"/>
    </location>
</feature>
<dbReference type="CDD" id="cd00156">
    <property type="entry name" value="REC"/>
    <property type="match status" value="1"/>
</dbReference>
<dbReference type="EMBL" id="CP139781">
    <property type="protein sequence ID" value="WRQ85623.1"/>
    <property type="molecule type" value="Genomic_DNA"/>
</dbReference>
<dbReference type="InterPro" id="IPR008207">
    <property type="entry name" value="Sig_transdc_His_kin_Hpt_dom"/>
</dbReference>
<evidence type="ECO:0000256" key="4">
    <source>
        <dbReference type="PROSITE-ProRule" id="PRU00110"/>
    </source>
</evidence>
<feature type="modified residue" description="4-aspartylphosphate" evidence="5">
    <location>
        <position position="722"/>
    </location>
</feature>
<accession>A0ABZ1C2Z6</accession>
<dbReference type="RefSeq" id="WP_221032834.1">
    <property type="nucleotide sequence ID" value="NZ_CP139781.1"/>
</dbReference>
<feature type="domain" description="Histidine kinase" evidence="6">
    <location>
        <begin position="281"/>
        <end position="502"/>
    </location>
</feature>
<dbReference type="SUPFAM" id="SSF55874">
    <property type="entry name" value="ATPase domain of HSP90 chaperone/DNA topoisomerase II/histidine kinase"/>
    <property type="match status" value="1"/>
</dbReference>
<dbReference type="CDD" id="cd17546">
    <property type="entry name" value="REC_hyHK_CKI1_RcsC-like"/>
    <property type="match status" value="1"/>
</dbReference>
<dbReference type="PANTHER" id="PTHR45339">
    <property type="entry name" value="HYBRID SIGNAL TRANSDUCTION HISTIDINE KINASE J"/>
    <property type="match status" value="1"/>
</dbReference>
<evidence type="ECO:0000259" key="9">
    <source>
        <dbReference type="PROSITE" id="PS50894"/>
    </source>
</evidence>
<dbReference type="Gene3D" id="3.30.450.20">
    <property type="entry name" value="PAS domain"/>
    <property type="match status" value="1"/>
</dbReference>
<dbReference type="PANTHER" id="PTHR45339:SF5">
    <property type="entry name" value="HISTIDINE KINASE"/>
    <property type="match status" value="1"/>
</dbReference>
<dbReference type="CDD" id="cd00082">
    <property type="entry name" value="HisKA"/>
    <property type="match status" value="1"/>
</dbReference>
<evidence type="ECO:0000256" key="3">
    <source>
        <dbReference type="ARBA" id="ARBA00022553"/>
    </source>
</evidence>
<dbReference type="InterPro" id="IPR000700">
    <property type="entry name" value="PAS-assoc_C"/>
</dbReference>
<dbReference type="Pfam" id="PF01627">
    <property type="entry name" value="Hpt"/>
    <property type="match status" value="1"/>
</dbReference>
<organism evidence="10 11">
    <name type="scientific">Actomonas aquatica</name>
    <dbReference type="NCBI Taxonomy" id="2866162"/>
    <lineage>
        <taxon>Bacteria</taxon>
        <taxon>Pseudomonadati</taxon>
        <taxon>Verrucomicrobiota</taxon>
        <taxon>Opitutia</taxon>
        <taxon>Opitutales</taxon>
        <taxon>Opitutaceae</taxon>
        <taxon>Actomonas</taxon>
    </lineage>
</organism>
<keyword evidence="11" id="KW-1185">Reference proteome</keyword>
<dbReference type="CDD" id="cd16922">
    <property type="entry name" value="HATPase_EvgS-ArcB-TorS-like"/>
    <property type="match status" value="1"/>
</dbReference>
<evidence type="ECO:0000256" key="5">
    <source>
        <dbReference type="PROSITE-ProRule" id="PRU00169"/>
    </source>
</evidence>
<dbReference type="SUPFAM" id="SSF47384">
    <property type="entry name" value="Homodimeric domain of signal transducing histidine kinase"/>
    <property type="match status" value="1"/>
</dbReference>
<dbReference type="PROSITE" id="PS50894">
    <property type="entry name" value="HPT"/>
    <property type="match status" value="1"/>
</dbReference>
<protein>
    <recommendedName>
        <fullName evidence="2">histidine kinase</fullName>
        <ecNumber evidence="2">2.7.13.3</ecNumber>
    </recommendedName>
</protein>
<proteinExistence type="predicted"/>
<dbReference type="EC" id="2.7.13.3" evidence="2"/>
<evidence type="ECO:0000313" key="10">
    <source>
        <dbReference type="EMBL" id="WRQ85623.1"/>
    </source>
</evidence>
<dbReference type="InterPro" id="IPR036097">
    <property type="entry name" value="HisK_dim/P_sf"/>
</dbReference>
<dbReference type="Gene3D" id="1.20.120.160">
    <property type="entry name" value="HPT domain"/>
    <property type="match status" value="1"/>
</dbReference>
<evidence type="ECO:0000259" key="7">
    <source>
        <dbReference type="PROSITE" id="PS50110"/>
    </source>
</evidence>
<dbReference type="SUPFAM" id="SSF52172">
    <property type="entry name" value="CheY-like"/>
    <property type="match status" value="2"/>
</dbReference>
<dbReference type="PROSITE" id="PS50109">
    <property type="entry name" value="HIS_KIN"/>
    <property type="match status" value="1"/>
</dbReference>
<dbReference type="PROSITE" id="PS50110">
    <property type="entry name" value="RESPONSE_REGULATORY"/>
    <property type="match status" value="2"/>
</dbReference>
<dbReference type="InterPro" id="IPR003661">
    <property type="entry name" value="HisK_dim/P_dom"/>
</dbReference>
<dbReference type="Gene3D" id="1.10.287.130">
    <property type="match status" value="1"/>
</dbReference>
<dbReference type="SMART" id="SM00388">
    <property type="entry name" value="HisKA"/>
    <property type="match status" value="1"/>
</dbReference>
<dbReference type="InterPro" id="IPR004358">
    <property type="entry name" value="Sig_transdc_His_kin-like_C"/>
</dbReference>
<dbReference type="InterPro" id="IPR036641">
    <property type="entry name" value="HPT_dom_sf"/>
</dbReference>
<gene>
    <name evidence="10" type="ORF">K1X11_012495</name>
</gene>
<dbReference type="InterPro" id="IPR011006">
    <property type="entry name" value="CheY-like_superfamily"/>
</dbReference>
<dbReference type="SMART" id="SM00448">
    <property type="entry name" value="REC"/>
    <property type="match status" value="2"/>
</dbReference>
<dbReference type="PROSITE" id="PS50113">
    <property type="entry name" value="PAC"/>
    <property type="match status" value="1"/>
</dbReference>